<proteinExistence type="predicted"/>
<reference evidence="2" key="1">
    <citation type="submission" date="2023-07" db="EMBL/GenBank/DDBJ databases">
        <title>Novel Mycoplasma species identified in domestic and wild animals.</title>
        <authorList>
            <person name="Volokhov D.V."/>
            <person name="Furtak V.A."/>
            <person name="Zagorodnyaya T.A."/>
        </authorList>
    </citation>
    <scope>NUCLEOTIDE SEQUENCE [LARGE SCALE GENOMIC DNA]</scope>
    <source>
        <strain evidence="2">92-19</strain>
    </source>
</reference>
<protein>
    <recommendedName>
        <fullName evidence="3">NERD domain-containing protein</fullName>
    </recommendedName>
</protein>
<keyword evidence="2" id="KW-1185">Reference proteome</keyword>
<comment type="caution">
    <text evidence="1">The sequence shown here is derived from an EMBL/GenBank/DDBJ whole genome shotgun (WGS) entry which is preliminary data.</text>
</comment>
<accession>A0ABT2PVX0</accession>
<organism evidence="1 2">
    <name type="scientific">Paracholeplasma vituli</name>
    <dbReference type="NCBI Taxonomy" id="69473"/>
    <lineage>
        <taxon>Bacteria</taxon>
        <taxon>Bacillati</taxon>
        <taxon>Mycoplasmatota</taxon>
        <taxon>Mollicutes</taxon>
        <taxon>Acholeplasmatales</taxon>
        <taxon>Acholeplasmataceae</taxon>
        <taxon>Paracholeplasma</taxon>
    </lineage>
</organism>
<dbReference type="EMBL" id="JAOEGN010000009">
    <property type="protein sequence ID" value="MCU0105103.1"/>
    <property type="molecule type" value="Genomic_DNA"/>
</dbReference>
<evidence type="ECO:0000313" key="1">
    <source>
        <dbReference type="EMBL" id="MCU0105103.1"/>
    </source>
</evidence>
<evidence type="ECO:0008006" key="3">
    <source>
        <dbReference type="Google" id="ProtNLM"/>
    </source>
</evidence>
<evidence type="ECO:0000313" key="2">
    <source>
        <dbReference type="Proteomes" id="UP001209076"/>
    </source>
</evidence>
<name>A0ABT2PVX0_9MOLU</name>
<dbReference type="RefSeq" id="WP_262096369.1">
    <property type="nucleotide sequence ID" value="NZ_JAOEGN010000009.1"/>
</dbReference>
<gene>
    <name evidence="1" type="ORF">N7603_05475</name>
</gene>
<sequence length="534" mass="63862">MKSYRFILDSIRNSIASMDLFKYKRSDLLYILNSEIDKLAIESFKNTFNSSKEDNTVNSLMVSHIPYSYRQILKFIYEFSDEDGLECDYELIVKGFQDLFPGMFMYYNEIRNRIDRHEIGVLELKYDENSKTLTEIQTDLSRRHFKRALEINNVGNHSIDHKMAYSWYLNKNKSMIKNFKYMHYFRQHINRDDYEELNKIILLDSEIKYDIDFGDFLYKDLINVCAALTYIALFKQLSNFANEQIYKNDTKCCYIEKYDIFIKHISEITRINEETVRLIIGYMIYDSLYHRTKITLLQHLIRIDDNIIFSPYVLVPAELPKKFYRVINDFSKEKYEKVFSFVAHTKEYSMIEEIKTNYLNHSTLVVMTNVKLKKPNSKIVNAEYDIILYDSSLKTVYLCECKWFYVSDGESESKKVTRKIQDSINYRLKQDTIVRNNIEHFNLEVFNGNVEIEKVESLIISYTDMGDDYINYKIPVIDFVTFKLLSDKYNFDIHSVYDSIKEQKFLNEIDVESITSEFHYCGFNFVFQRMAVHH</sequence>
<dbReference type="Proteomes" id="UP001209076">
    <property type="component" value="Unassembled WGS sequence"/>
</dbReference>